<accession>A0ABQ9ZBY2</accession>
<organism evidence="1 2">
    <name type="scientific">Daphnia magna</name>
    <dbReference type="NCBI Taxonomy" id="35525"/>
    <lineage>
        <taxon>Eukaryota</taxon>
        <taxon>Metazoa</taxon>
        <taxon>Ecdysozoa</taxon>
        <taxon>Arthropoda</taxon>
        <taxon>Crustacea</taxon>
        <taxon>Branchiopoda</taxon>
        <taxon>Diplostraca</taxon>
        <taxon>Cladocera</taxon>
        <taxon>Anomopoda</taxon>
        <taxon>Daphniidae</taxon>
        <taxon>Daphnia</taxon>
    </lineage>
</organism>
<comment type="caution">
    <text evidence="1">The sequence shown here is derived from an EMBL/GenBank/DDBJ whole genome shotgun (WGS) entry which is preliminary data.</text>
</comment>
<sequence>MDFCFELTKTKSVSEKGDSLVVRGKLIYPYRNTLKRRGQISKKQVKLQVLGEVGSGMPKEYENGDNAIIPRMKDKGGALDAGYVNITVKCYVVRFQPLGEKPVDDRQRPIDLQ</sequence>
<proteinExistence type="predicted"/>
<evidence type="ECO:0000313" key="1">
    <source>
        <dbReference type="EMBL" id="KAK4010194.1"/>
    </source>
</evidence>
<dbReference type="Proteomes" id="UP001234178">
    <property type="component" value="Unassembled WGS sequence"/>
</dbReference>
<name>A0ABQ9ZBY2_9CRUS</name>
<evidence type="ECO:0000313" key="2">
    <source>
        <dbReference type="Proteomes" id="UP001234178"/>
    </source>
</evidence>
<gene>
    <name evidence="1" type="ORF">OUZ56_019346</name>
</gene>
<protein>
    <submittedName>
        <fullName evidence="1">Uncharacterized protein</fullName>
    </submittedName>
</protein>
<dbReference type="EMBL" id="JAOYFB010000003">
    <property type="protein sequence ID" value="KAK4010194.1"/>
    <property type="molecule type" value="Genomic_DNA"/>
</dbReference>
<reference evidence="1 2" key="1">
    <citation type="journal article" date="2023" name="Nucleic Acids Res.">
        <title>The hologenome of Daphnia magna reveals possible DNA methylation and microbiome-mediated evolution of the host genome.</title>
        <authorList>
            <person name="Chaturvedi A."/>
            <person name="Li X."/>
            <person name="Dhandapani V."/>
            <person name="Marshall H."/>
            <person name="Kissane S."/>
            <person name="Cuenca-Cambronero M."/>
            <person name="Asole G."/>
            <person name="Calvet F."/>
            <person name="Ruiz-Romero M."/>
            <person name="Marangio P."/>
            <person name="Guigo R."/>
            <person name="Rago D."/>
            <person name="Mirbahai L."/>
            <person name="Eastwood N."/>
            <person name="Colbourne J.K."/>
            <person name="Zhou J."/>
            <person name="Mallon E."/>
            <person name="Orsini L."/>
        </authorList>
    </citation>
    <scope>NUCLEOTIDE SEQUENCE [LARGE SCALE GENOMIC DNA]</scope>
    <source>
        <strain evidence="1">LRV0_1</strain>
    </source>
</reference>
<keyword evidence="2" id="KW-1185">Reference proteome</keyword>